<comment type="cofactor">
    <cofactor evidence="1">
        <name>Zn(2+)</name>
        <dbReference type="ChEBI" id="CHEBI:29105"/>
    </cofactor>
</comment>
<keyword evidence="2" id="KW-0808">Transferase</keyword>
<sequence length="298" mass="31452">MPSRKIIVTCAVTGGSSAVLAKHPNIPKTPTQIAEAALEAAKAGAAIVHIHVREPETGAPSNRFELYEQVVKKLRDSATDVIINLTCGMDGSLTLDSFEPVTIGKATTLKSPMGRCIHAIKLRPELATLDCCTYSAGESVYVGRMSDLREMATLMREAGVKPELECFELGHIEIAKKLISEGKIDGPALFQFCLSTGYGAPAVPIVMQAMRDILPSAAIWAGFGCGADEMPAVAQLVALGGHVRVGLEDNIYLRRGVLASNAGLVENAVGIIERMGASVATPAEARKILGLVKGGRPH</sequence>
<organism evidence="5 6">
    <name type="scientific">Bradyrhizobium shewense</name>
    <dbReference type="NCBI Taxonomy" id="1761772"/>
    <lineage>
        <taxon>Bacteria</taxon>
        <taxon>Pseudomonadati</taxon>
        <taxon>Pseudomonadota</taxon>
        <taxon>Alphaproteobacteria</taxon>
        <taxon>Hyphomicrobiales</taxon>
        <taxon>Nitrobacteraceae</taxon>
        <taxon>Bradyrhizobium</taxon>
    </lineage>
</organism>
<dbReference type="GO" id="GO:0046872">
    <property type="term" value="F:metal ion binding"/>
    <property type="evidence" value="ECO:0007669"/>
    <property type="project" value="UniProtKB-KW"/>
</dbReference>
<dbReference type="AlphaFoldDB" id="A0A1C3XUJ1"/>
<keyword evidence="6" id="KW-1185">Reference proteome</keyword>
<dbReference type="EMBL" id="FMAI01000060">
    <property type="protein sequence ID" value="SCB55910.1"/>
    <property type="molecule type" value="Genomic_DNA"/>
</dbReference>
<dbReference type="GO" id="GO:0043720">
    <property type="term" value="F:3-keto-5-aminohexanoate cleavage activity"/>
    <property type="evidence" value="ECO:0007669"/>
    <property type="project" value="InterPro"/>
</dbReference>
<evidence type="ECO:0000256" key="4">
    <source>
        <dbReference type="ARBA" id="ARBA00022833"/>
    </source>
</evidence>
<evidence type="ECO:0000313" key="5">
    <source>
        <dbReference type="EMBL" id="SCB55910.1"/>
    </source>
</evidence>
<keyword evidence="3" id="KW-0479">Metal-binding</keyword>
<evidence type="ECO:0000313" key="6">
    <source>
        <dbReference type="Proteomes" id="UP000199184"/>
    </source>
</evidence>
<dbReference type="PANTHER" id="PTHR37418">
    <property type="entry name" value="3-KETO-5-AMINOHEXANOATE CLEAVAGE ENZYME-RELATED"/>
    <property type="match status" value="1"/>
</dbReference>
<dbReference type="Gene3D" id="3.20.20.70">
    <property type="entry name" value="Aldolase class I"/>
    <property type="match status" value="1"/>
</dbReference>
<name>A0A1C3XUJ1_9BRAD</name>
<dbReference type="InterPro" id="IPR008567">
    <property type="entry name" value="BKACE"/>
</dbReference>
<dbReference type="Pfam" id="PF05853">
    <property type="entry name" value="BKACE"/>
    <property type="match status" value="1"/>
</dbReference>
<evidence type="ECO:0000256" key="2">
    <source>
        <dbReference type="ARBA" id="ARBA00022679"/>
    </source>
</evidence>
<keyword evidence="4" id="KW-0862">Zinc</keyword>
<dbReference type="Proteomes" id="UP000199184">
    <property type="component" value="Unassembled WGS sequence"/>
</dbReference>
<proteinExistence type="predicted"/>
<evidence type="ECO:0000256" key="1">
    <source>
        <dbReference type="ARBA" id="ARBA00001947"/>
    </source>
</evidence>
<dbReference type="InterPro" id="IPR013785">
    <property type="entry name" value="Aldolase_TIM"/>
</dbReference>
<reference evidence="6" key="1">
    <citation type="submission" date="2016-08" db="EMBL/GenBank/DDBJ databases">
        <authorList>
            <person name="Varghese N."/>
            <person name="Submissions Spin"/>
        </authorList>
    </citation>
    <scope>NUCLEOTIDE SEQUENCE [LARGE SCALE GENOMIC DNA]</scope>
    <source>
        <strain evidence="6">ERR11</strain>
    </source>
</reference>
<gene>
    <name evidence="5" type="ORF">GA0061098_10608</name>
</gene>
<protein>
    <submittedName>
        <fullName evidence="5">Uncharacterized conserved protein, DUF849 family</fullName>
    </submittedName>
</protein>
<dbReference type="PANTHER" id="PTHR37418:SF2">
    <property type="entry name" value="3-KETO-5-AMINOHEXANOATE CLEAVAGE ENZYME"/>
    <property type="match status" value="1"/>
</dbReference>
<accession>A0A1C3XUJ1</accession>
<evidence type="ECO:0000256" key="3">
    <source>
        <dbReference type="ARBA" id="ARBA00022723"/>
    </source>
</evidence>